<dbReference type="HOGENOM" id="CLU_745727_0_0_5"/>
<keyword evidence="1" id="KW-1133">Transmembrane helix</keyword>
<feature type="domain" description="Cell wall hydrolase SleB" evidence="2">
    <location>
        <begin position="246"/>
        <end position="355"/>
    </location>
</feature>
<organism evidence="3 4">
    <name type="scientific">Rhodomicrobium vannielii (strain ATCC 17100 / DSM 162 / LMG 4299 / NCIMB 10020 / ATH 3.1.1)</name>
    <dbReference type="NCBI Taxonomy" id="648757"/>
    <lineage>
        <taxon>Bacteria</taxon>
        <taxon>Pseudomonadati</taxon>
        <taxon>Pseudomonadota</taxon>
        <taxon>Alphaproteobacteria</taxon>
        <taxon>Hyphomicrobiales</taxon>
        <taxon>Hyphomicrobiaceae</taxon>
        <taxon>Rhodomicrobium</taxon>
    </lineage>
</organism>
<evidence type="ECO:0000256" key="1">
    <source>
        <dbReference type="SAM" id="Phobius"/>
    </source>
</evidence>
<dbReference type="EMBL" id="CP002292">
    <property type="protein sequence ID" value="ADP69659.1"/>
    <property type="molecule type" value="Genomic_DNA"/>
</dbReference>
<sequence length="371" mass="40932">MRSSRPMTGYQGQSRALVSRPQQQFEVIRKPAFAVEAPRPVPLTLKARRSFVKLAGYTLLAGIFAVGGYAWRDPDVRRAIDYRVTMLTTTGVSQVAPTLVETAEVAEPLPPQAAHLFYDSQKGPRADKFAYALKAAGSDTIARRMKADPLRLDTAKAASDPAQTAALASASLFMTAFAPREEAPAAMEAPPPPVESRDTQWAGLLKNASLSPEQPKTLFGGLTEDEFRARELRCMATAIYFEARDEPVKGQIAVAQVVMNRIRSPFYPKTICGVVYQGERLRTGCQFSFTCTGKRNTVKERAEWATSVKLAKQVIAGEVWLDDVGYATHYHATYVHPSWRHELIKITQIGGHIFYRMKPGTVQLALLSEGL</sequence>
<gene>
    <name evidence="3" type="ordered locus">Rvan_0373</name>
</gene>
<dbReference type="KEGG" id="rva:Rvan_0373"/>
<evidence type="ECO:0000259" key="2">
    <source>
        <dbReference type="Pfam" id="PF07486"/>
    </source>
</evidence>
<evidence type="ECO:0000313" key="4">
    <source>
        <dbReference type="Proteomes" id="UP000001399"/>
    </source>
</evidence>
<name>E3I7P3_RHOVT</name>
<dbReference type="Pfam" id="PF07486">
    <property type="entry name" value="Hydrolase_2"/>
    <property type="match status" value="1"/>
</dbReference>
<keyword evidence="1" id="KW-0812">Transmembrane</keyword>
<dbReference type="STRING" id="648757.Rvan_0373"/>
<dbReference type="AlphaFoldDB" id="E3I7P3"/>
<dbReference type="GO" id="GO:0016787">
    <property type="term" value="F:hydrolase activity"/>
    <property type="evidence" value="ECO:0007669"/>
    <property type="project" value="UniProtKB-KW"/>
</dbReference>
<dbReference type="InterPro" id="IPR042047">
    <property type="entry name" value="SleB_dom1"/>
</dbReference>
<feature type="transmembrane region" description="Helical" evidence="1">
    <location>
        <begin position="54"/>
        <end position="71"/>
    </location>
</feature>
<dbReference type="Proteomes" id="UP000001399">
    <property type="component" value="Chromosome"/>
</dbReference>
<dbReference type="eggNOG" id="COG3773">
    <property type="taxonomic scope" value="Bacteria"/>
</dbReference>
<dbReference type="OrthoDB" id="9785345at2"/>
<evidence type="ECO:0000313" key="3">
    <source>
        <dbReference type="EMBL" id="ADP69659.1"/>
    </source>
</evidence>
<reference evidence="4" key="1">
    <citation type="journal article" date="2011" name="J. Bacteriol.">
        <title>Genome sequences of eight morphologically diverse alphaproteobacteria.</title>
        <authorList>
            <consortium name="US DOE Joint Genome Institute"/>
            <person name="Brown P.J."/>
            <person name="Kysela D.T."/>
            <person name="Buechlein A."/>
            <person name="Hemmerich C."/>
            <person name="Brun Y.V."/>
        </authorList>
    </citation>
    <scope>NUCLEOTIDE SEQUENCE [LARGE SCALE GENOMIC DNA]</scope>
    <source>
        <strain evidence="4">ATCC 17100 / ATH 3.1.1 / DSM 162 / LMG 4299</strain>
    </source>
</reference>
<keyword evidence="3" id="KW-0378">Hydrolase</keyword>
<protein>
    <submittedName>
        <fullName evidence="3">Cell wall hydrolase SleB</fullName>
    </submittedName>
</protein>
<proteinExistence type="predicted"/>
<keyword evidence="4" id="KW-1185">Reference proteome</keyword>
<accession>E3I7P3</accession>
<keyword evidence="1" id="KW-0472">Membrane</keyword>
<dbReference type="InterPro" id="IPR011105">
    <property type="entry name" value="Cell_wall_hydrolase_SleB"/>
</dbReference>
<dbReference type="Gene3D" id="1.10.10.2520">
    <property type="entry name" value="Cell wall hydrolase SleB, domain 1"/>
    <property type="match status" value="1"/>
</dbReference>